<keyword evidence="2" id="KW-1185">Reference proteome</keyword>
<evidence type="ECO:0000313" key="2">
    <source>
        <dbReference type="Proteomes" id="UP000199208"/>
    </source>
</evidence>
<sequence>MGTVSLRLNDRDDALIRKYAEIHNQDLSSFIRETVLERIEQDYDLALFDRVWEETKEDERVSHEQVKKALGL</sequence>
<dbReference type="Proteomes" id="UP000199208">
    <property type="component" value="Unassembled WGS sequence"/>
</dbReference>
<gene>
    <name evidence="1" type="ORF">SAMN03080599_00311</name>
</gene>
<dbReference type="EMBL" id="FMWL01000001">
    <property type="protein sequence ID" value="SCZ76578.1"/>
    <property type="molecule type" value="Genomic_DNA"/>
</dbReference>
<dbReference type="Pfam" id="PF19807">
    <property type="entry name" value="DUF6290"/>
    <property type="match status" value="1"/>
</dbReference>
<dbReference type="NCBIfam" id="NF046040">
    <property type="entry name" value="RelB_antitoxin"/>
    <property type="match status" value="1"/>
</dbReference>
<dbReference type="STRING" id="1120920.SAMN03080599_00311"/>
<dbReference type="OrthoDB" id="3267617at2"/>
<dbReference type="AlphaFoldDB" id="A0A1G5RRV3"/>
<accession>A0A1G5RRV3</accession>
<protein>
    <recommendedName>
        <fullName evidence="3">Ribbon-helix-helix protein, copG family</fullName>
    </recommendedName>
</protein>
<reference evidence="1 2" key="1">
    <citation type="submission" date="2016-10" db="EMBL/GenBank/DDBJ databases">
        <authorList>
            <person name="de Groot N.N."/>
        </authorList>
    </citation>
    <scope>NUCLEOTIDE SEQUENCE [LARGE SCALE GENOMIC DNA]</scope>
    <source>
        <strain evidence="1 2">DSM 2784</strain>
    </source>
</reference>
<evidence type="ECO:0008006" key="3">
    <source>
        <dbReference type="Google" id="ProtNLM"/>
    </source>
</evidence>
<name>A0A1G5RRV3_9FIRM</name>
<proteinExistence type="predicted"/>
<dbReference type="InterPro" id="IPR046257">
    <property type="entry name" value="DUF6290"/>
</dbReference>
<dbReference type="RefSeq" id="WP_092589119.1">
    <property type="nucleotide sequence ID" value="NZ_FMWL01000001.1"/>
</dbReference>
<organism evidence="1 2">
    <name type="scientific">Acidaminobacter hydrogenoformans DSM 2784</name>
    <dbReference type="NCBI Taxonomy" id="1120920"/>
    <lineage>
        <taxon>Bacteria</taxon>
        <taxon>Bacillati</taxon>
        <taxon>Bacillota</taxon>
        <taxon>Clostridia</taxon>
        <taxon>Peptostreptococcales</taxon>
        <taxon>Acidaminobacteraceae</taxon>
        <taxon>Acidaminobacter</taxon>
    </lineage>
</organism>
<evidence type="ECO:0000313" key="1">
    <source>
        <dbReference type="EMBL" id="SCZ76578.1"/>
    </source>
</evidence>